<feature type="compositionally biased region" description="Basic and acidic residues" evidence="1">
    <location>
        <begin position="104"/>
        <end position="114"/>
    </location>
</feature>
<evidence type="ECO:0000313" key="3">
    <source>
        <dbReference type="Proteomes" id="UP000440578"/>
    </source>
</evidence>
<protein>
    <recommendedName>
        <fullName evidence="4">Methyltransferase domain-containing protein</fullName>
    </recommendedName>
</protein>
<evidence type="ECO:0008006" key="4">
    <source>
        <dbReference type="Google" id="ProtNLM"/>
    </source>
</evidence>
<dbReference type="OrthoDB" id="10039245at2759"/>
<dbReference type="Gene3D" id="3.40.50.150">
    <property type="entry name" value="Vaccinia Virus protein VP39"/>
    <property type="match status" value="1"/>
</dbReference>
<dbReference type="InterPro" id="IPR029063">
    <property type="entry name" value="SAM-dependent_MTases_sf"/>
</dbReference>
<evidence type="ECO:0000313" key="2">
    <source>
        <dbReference type="EMBL" id="KAF0290767.1"/>
    </source>
</evidence>
<feature type="compositionally biased region" description="Basic and acidic residues" evidence="1">
    <location>
        <begin position="54"/>
        <end position="76"/>
    </location>
</feature>
<comment type="caution">
    <text evidence="2">The sequence shown here is derived from an EMBL/GenBank/DDBJ whole genome shotgun (WGS) entry which is preliminary data.</text>
</comment>
<dbReference type="EMBL" id="VIIS01001930">
    <property type="protein sequence ID" value="KAF0290768.1"/>
    <property type="molecule type" value="Genomic_DNA"/>
</dbReference>
<reference evidence="2 3" key="1">
    <citation type="submission" date="2019-07" db="EMBL/GenBank/DDBJ databases">
        <title>Draft genome assembly of a fouling barnacle, Amphibalanus amphitrite (Darwin, 1854): The first reference genome for Thecostraca.</title>
        <authorList>
            <person name="Kim W."/>
        </authorList>
    </citation>
    <scope>NUCLEOTIDE SEQUENCE [LARGE SCALE GENOMIC DNA]</scope>
    <source>
        <strain evidence="2">SNU_AA5</strain>
        <tissue evidence="2">Soma without cirri and trophi</tissue>
    </source>
</reference>
<dbReference type="SUPFAM" id="SSF53335">
    <property type="entry name" value="S-adenosyl-L-methionine-dependent methyltransferases"/>
    <property type="match status" value="1"/>
</dbReference>
<evidence type="ECO:0000256" key="1">
    <source>
        <dbReference type="SAM" id="MobiDB-lite"/>
    </source>
</evidence>
<feature type="region of interest" description="Disordered" evidence="1">
    <location>
        <begin position="1"/>
        <end position="28"/>
    </location>
</feature>
<dbReference type="AlphaFoldDB" id="A0A6A4V3A8"/>
<dbReference type="EMBL" id="VIIS01001930">
    <property type="protein sequence ID" value="KAF0290767.1"/>
    <property type="molecule type" value="Genomic_DNA"/>
</dbReference>
<feature type="region of interest" description="Disordered" evidence="1">
    <location>
        <begin position="44"/>
        <end position="76"/>
    </location>
</feature>
<sequence length="382" mass="43320">MTMLDHSYDYSTQTAAEHGPPIGDPAEPLWRSRRNARILSAVQRIGQRSAETAARTDRLRAAKEAAEDAEAEEARRTARRQLMLQVWEREAEHRHQAQGPPSRRCSEPETRHTPDGSPAAARRRHQSAELPALEPTDWAEPTEPPSTPEPEPEPEPPEEQPPQSSAPSFPMQDPGKQVEIKETEIQLEMSTSGAQEVAGEKELVHQLIHCGSFEEVLQQYDQTADTYEQYFVSNDFDAPRLVAEAVLHLYPADGVVARDQLQVMDLASGTGLVGQRLHDAGVRHIDGLDASNQMARIARSRGVYRHIFNVSHTFNEGKASTRGYVINSLRFEYLVTVTEFHQLEPHMDRLEQRGLWRRVDRYVTDRYFQGVKQGITYIYQKL</sequence>
<organism evidence="2 3">
    <name type="scientific">Amphibalanus amphitrite</name>
    <name type="common">Striped barnacle</name>
    <name type="synonym">Balanus amphitrite</name>
    <dbReference type="NCBI Taxonomy" id="1232801"/>
    <lineage>
        <taxon>Eukaryota</taxon>
        <taxon>Metazoa</taxon>
        <taxon>Ecdysozoa</taxon>
        <taxon>Arthropoda</taxon>
        <taxon>Crustacea</taxon>
        <taxon>Multicrustacea</taxon>
        <taxon>Cirripedia</taxon>
        <taxon>Thoracica</taxon>
        <taxon>Thoracicalcarea</taxon>
        <taxon>Balanomorpha</taxon>
        <taxon>Balanoidea</taxon>
        <taxon>Balanidae</taxon>
        <taxon>Amphibalaninae</taxon>
        <taxon>Amphibalanus</taxon>
    </lineage>
</organism>
<dbReference type="Proteomes" id="UP000440578">
    <property type="component" value="Unassembled WGS sequence"/>
</dbReference>
<name>A0A6A4V3A8_AMPAM</name>
<feature type="region of interest" description="Disordered" evidence="1">
    <location>
        <begin position="90"/>
        <end position="176"/>
    </location>
</feature>
<proteinExistence type="predicted"/>
<gene>
    <name evidence="2" type="ORF">FJT64_011031</name>
</gene>
<accession>A0A6A4V3A8</accession>
<keyword evidence="3" id="KW-1185">Reference proteome</keyword>
<dbReference type="EMBL" id="VIIS01001930">
    <property type="protein sequence ID" value="KAF0290769.1"/>
    <property type="molecule type" value="Genomic_DNA"/>
</dbReference>
<dbReference type="EMBL" id="VIIS01001930">
    <property type="protein sequence ID" value="KAF0290770.1"/>
    <property type="molecule type" value="Genomic_DNA"/>
</dbReference>